<evidence type="ECO:0000313" key="18">
    <source>
        <dbReference type="EMBL" id="MBO8449704.1"/>
    </source>
</evidence>
<evidence type="ECO:0000256" key="9">
    <source>
        <dbReference type="ARBA" id="ARBA00022723"/>
    </source>
</evidence>
<evidence type="ECO:0000256" key="14">
    <source>
        <dbReference type="ARBA" id="ARBA00024861"/>
    </source>
</evidence>
<keyword evidence="11" id="KW-0067">ATP-binding</keyword>
<dbReference type="InterPro" id="IPR013115">
    <property type="entry name" value="HisG_C"/>
</dbReference>
<dbReference type="InterPro" id="IPR013820">
    <property type="entry name" value="ATP_PRibTrfase_cat"/>
</dbReference>
<dbReference type="InterPro" id="IPR011322">
    <property type="entry name" value="N-reg_PII-like_a/b"/>
</dbReference>
<keyword evidence="9" id="KW-0479">Metal-binding</keyword>
<dbReference type="NCBIfam" id="TIGR00070">
    <property type="entry name" value="hisG"/>
    <property type="match status" value="1"/>
</dbReference>
<dbReference type="Pfam" id="PF01634">
    <property type="entry name" value="HisG"/>
    <property type="match status" value="1"/>
</dbReference>
<evidence type="ECO:0000256" key="5">
    <source>
        <dbReference type="ARBA" id="ARBA00022490"/>
    </source>
</evidence>
<dbReference type="GO" id="GO:0005524">
    <property type="term" value="F:ATP binding"/>
    <property type="evidence" value="ECO:0007669"/>
    <property type="project" value="UniProtKB-KW"/>
</dbReference>
<evidence type="ECO:0000313" key="19">
    <source>
        <dbReference type="Proteomes" id="UP000823616"/>
    </source>
</evidence>
<keyword evidence="13" id="KW-0368">Histidine biosynthesis</keyword>
<reference evidence="18" key="2">
    <citation type="journal article" date="2021" name="PeerJ">
        <title>Extensive microbial diversity within the chicken gut microbiome revealed by metagenomics and culture.</title>
        <authorList>
            <person name="Gilroy R."/>
            <person name="Ravi A."/>
            <person name="Getino M."/>
            <person name="Pursley I."/>
            <person name="Horton D.L."/>
            <person name="Alikhan N.F."/>
            <person name="Baker D."/>
            <person name="Gharbi K."/>
            <person name="Hall N."/>
            <person name="Watson M."/>
            <person name="Adriaenssens E.M."/>
            <person name="Foster-Nyarko E."/>
            <person name="Jarju S."/>
            <person name="Secka A."/>
            <person name="Antonio M."/>
            <person name="Oren A."/>
            <person name="Chaudhuri R.R."/>
            <person name="La Ragione R."/>
            <person name="Hildebrand F."/>
            <person name="Pallen M.J."/>
        </authorList>
    </citation>
    <scope>NUCLEOTIDE SEQUENCE</scope>
    <source>
        <strain evidence="18">B3-4054</strain>
    </source>
</reference>
<evidence type="ECO:0000256" key="4">
    <source>
        <dbReference type="ARBA" id="ARBA00011946"/>
    </source>
</evidence>
<evidence type="ECO:0000256" key="1">
    <source>
        <dbReference type="ARBA" id="ARBA00000915"/>
    </source>
</evidence>
<dbReference type="InterPro" id="IPR001348">
    <property type="entry name" value="ATP_PRibTrfase_HisG"/>
</dbReference>
<proteinExistence type="predicted"/>
<dbReference type="SUPFAM" id="SSF54913">
    <property type="entry name" value="GlnB-like"/>
    <property type="match status" value="1"/>
</dbReference>
<dbReference type="SUPFAM" id="SSF53850">
    <property type="entry name" value="Periplasmic binding protein-like II"/>
    <property type="match status" value="1"/>
</dbReference>
<accession>A0A9D9ELJ2</accession>
<dbReference type="GO" id="GO:0000105">
    <property type="term" value="P:L-histidine biosynthetic process"/>
    <property type="evidence" value="ECO:0007669"/>
    <property type="project" value="UniProtKB-UniRule"/>
</dbReference>
<evidence type="ECO:0000256" key="3">
    <source>
        <dbReference type="ARBA" id="ARBA00004667"/>
    </source>
</evidence>
<dbReference type="InterPro" id="IPR015867">
    <property type="entry name" value="N-reg_PII/ATP_PRibTrfase_C"/>
</dbReference>
<evidence type="ECO:0000256" key="12">
    <source>
        <dbReference type="ARBA" id="ARBA00022842"/>
    </source>
</evidence>
<feature type="domain" description="Histidine biosynthesis HisG C-terminal" evidence="17">
    <location>
        <begin position="214"/>
        <end position="286"/>
    </location>
</feature>
<evidence type="ECO:0000256" key="10">
    <source>
        <dbReference type="ARBA" id="ARBA00022741"/>
    </source>
</evidence>
<comment type="catalytic activity">
    <reaction evidence="1">
        <text>1-(5-phospho-beta-D-ribosyl)-ATP + diphosphate = 5-phospho-alpha-D-ribose 1-diphosphate + ATP</text>
        <dbReference type="Rhea" id="RHEA:18473"/>
        <dbReference type="ChEBI" id="CHEBI:30616"/>
        <dbReference type="ChEBI" id="CHEBI:33019"/>
        <dbReference type="ChEBI" id="CHEBI:58017"/>
        <dbReference type="ChEBI" id="CHEBI:73183"/>
        <dbReference type="EC" id="2.4.2.17"/>
    </reaction>
</comment>
<keyword evidence="6" id="KW-0028">Amino-acid biosynthesis</keyword>
<name>A0A9D9ELJ2_9SPIR</name>
<evidence type="ECO:0000256" key="8">
    <source>
        <dbReference type="ARBA" id="ARBA00022679"/>
    </source>
</evidence>
<feature type="domain" description="ATP phosphoribosyltransferase catalytic" evidence="16">
    <location>
        <begin position="55"/>
        <end position="203"/>
    </location>
</feature>
<dbReference type="PANTHER" id="PTHR21403:SF10">
    <property type="entry name" value="ATP PHOSPHORIBOSYLTRANSFERASE"/>
    <property type="match status" value="1"/>
</dbReference>
<dbReference type="GO" id="GO:0003879">
    <property type="term" value="F:ATP phosphoribosyltransferase activity"/>
    <property type="evidence" value="ECO:0007669"/>
    <property type="project" value="UniProtKB-UniRule"/>
</dbReference>
<evidence type="ECO:0000256" key="11">
    <source>
        <dbReference type="ARBA" id="ARBA00022840"/>
    </source>
</evidence>
<dbReference type="PANTHER" id="PTHR21403">
    <property type="entry name" value="ATP PHOSPHORIBOSYLTRANSFERASE ATP-PRTASE"/>
    <property type="match status" value="1"/>
</dbReference>
<comment type="function">
    <text evidence="14">Catalyzes the condensation of ATP and 5-phosphoribose 1-diphosphate to form N'-(5'-phosphoribosyl)-ATP (PR-ATP). Has a crucial role in the pathway because the rate of histidine biosynthesis seems to be controlled primarily by regulation of HisG enzymatic activity.</text>
</comment>
<dbReference type="Pfam" id="PF08029">
    <property type="entry name" value="HisG_C"/>
    <property type="match status" value="1"/>
</dbReference>
<gene>
    <name evidence="18" type="ORF">IAA96_01205</name>
</gene>
<keyword evidence="12" id="KW-0460">Magnesium</keyword>
<dbReference type="GO" id="GO:0005737">
    <property type="term" value="C:cytoplasm"/>
    <property type="evidence" value="ECO:0007669"/>
    <property type="project" value="UniProtKB-SubCell"/>
</dbReference>
<dbReference type="Gene3D" id="3.40.190.10">
    <property type="entry name" value="Periplasmic binding protein-like II"/>
    <property type="match status" value="2"/>
</dbReference>
<evidence type="ECO:0000256" key="15">
    <source>
        <dbReference type="NCBIfam" id="TIGR00070"/>
    </source>
</evidence>
<keyword evidence="8 18" id="KW-0808">Transferase</keyword>
<keyword evidence="5" id="KW-0963">Cytoplasm</keyword>
<comment type="caution">
    <text evidence="18">The sequence shown here is derived from an EMBL/GenBank/DDBJ whole genome shotgun (WGS) entry which is preliminary data.</text>
</comment>
<dbReference type="EMBL" id="JADIMS010000018">
    <property type="protein sequence ID" value="MBO8449704.1"/>
    <property type="molecule type" value="Genomic_DNA"/>
</dbReference>
<keyword evidence="10" id="KW-0547">Nucleotide-binding</keyword>
<organism evidence="18 19">
    <name type="scientific">Candidatus Avitreponema avistercoris</name>
    <dbReference type="NCBI Taxonomy" id="2840705"/>
    <lineage>
        <taxon>Bacteria</taxon>
        <taxon>Pseudomonadati</taxon>
        <taxon>Spirochaetota</taxon>
        <taxon>Spirochaetia</taxon>
        <taxon>Spirochaetales</taxon>
        <taxon>Candidatus Avitreponema</taxon>
    </lineage>
</organism>
<evidence type="ECO:0000256" key="7">
    <source>
        <dbReference type="ARBA" id="ARBA00022676"/>
    </source>
</evidence>
<protein>
    <recommendedName>
        <fullName evidence="4 15">ATP phosphoribosyltransferase</fullName>
        <ecNumber evidence="4 15">2.4.2.17</ecNumber>
    </recommendedName>
</protein>
<dbReference type="AlphaFoldDB" id="A0A9D9ELJ2"/>
<evidence type="ECO:0000259" key="16">
    <source>
        <dbReference type="Pfam" id="PF01634"/>
    </source>
</evidence>
<evidence type="ECO:0000259" key="17">
    <source>
        <dbReference type="Pfam" id="PF08029"/>
    </source>
</evidence>
<dbReference type="Gene3D" id="3.30.70.120">
    <property type="match status" value="1"/>
</dbReference>
<comment type="subcellular location">
    <subcellularLocation>
        <location evidence="2">Cytoplasm</location>
    </subcellularLocation>
</comment>
<dbReference type="EC" id="2.4.2.17" evidence="4 15"/>
<evidence type="ECO:0000256" key="13">
    <source>
        <dbReference type="ARBA" id="ARBA00023102"/>
    </source>
</evidence>
<dbReference type="Proteomes" id="UP000823616">
    <property type="component" value="Unassembled WGS sequence"/>
</dbReference>
<reference evidence="18" key="1">
    <citation type="submission" date="2020-10" db="EMBL/GenBank/DDBJ databases">
        <authorList>
            <person name="Gilroy R."/>
        </authorList>
    </citation>
    <scope>NUCLEOTIDE SEQUENCE</scope>
    <source>
        <strain evidence="18">B3-4054</strain>
    </source>
</reference>
<comment type="pathway">
    <text evidence="3">Amino-acid biosynthesis; L-histidine biosynthesis; L-histidine from 5-phospho-alpha-D-ribose 1-diphosphate: step 1/9.</text>
</comment>
<evidence type="ECO:0000256" key="2">
    <source>
        <dbReference type="ARBA" id="ARBA00004496"/>
    </source>
</evidence>
<dbReference type="NCBIfam" id="TIGR03455">
    <property type="entry name" value="HisG_C-term"/>
    <property type="match status" value="1"/>
</dbReference>
<evidence type="ECO:0000256" key="6">
    <source>
        <dbReference type="ARBA" id="ARBA00022605"/>
    </source>
</evidence>
<sequence length="289" mass="32427">METKKTEKLKILLPKGRIYENVARLFEEAGITIRLPERAYRPEVNQDDLEAKVMKPQNIGKLLELGAHDAGFTGADWIRETGADVEEILDLGFDKVRIVAAVPAEVDNEALRSKRILVATEYVNNAEEWLKKNNFRYLVVRTYGATEVFPPDDADMIIDNTSTGRTLQENGLRILDTVMESSTRMYASHSAMQDPAKRKKILELKMLFESVMAARGRVMLEMNVAKADFEKLVAGIPSMKSPTVAPLYGGNGYAVKIVTAKEEVPVLLPRLKELGATDILEYTLRKVQQ</sequence>
<keyword evidence="7 18" id="KW-0328">Glycosyltransferase</keyword>
<dbReference type="GO" id="GO:0000287">
    <property type="term" value="F:magnesium ion binding"/>
    <property type="evidence" value="ECO:0007669"/>
    <property type="project" value="InterPro"/>
</dbReference>